<dbReference type="PANTHER" id="PTHR43442">
    <property type="entry name" value="GLUCONOKINASE-RELATED"/>
    <property type="match status" value="1"/>
</dbReference>
<organism evidence="12 13">
    <name type="scientific">Microlunatus phosphovorus (strain ATCC 700054 / DSM 10555 / JCM 9379 / NBRC 101784 / NCIMB 13414 / VKM Ac-1990 / NM-1)</name>
    <dbReference type="NCBI Taxonomy" id="1032480"/>
    <lineage>
        <taxon>Bacteria</taxon>
        <taxon>Bacillati</taxon>
        <taxon>Actinomycetota</taxon>
        <taxon>Actinomycetes</taxon>
        <taxon>Propionibacteriales</taxon>
        <taxon>Propionibacteriaceae</taxon>
        <taxon>Microlunatus</taxon>
    </lineage>
</organism>
<keyword evidence="8" id="KW-0311">Gluconate utilization</keyword>
<dbReference type="Proteomes" id="UP000007947">
    <property type="component" value="Chromosome"/>
</dbReference>
<dbReference type="GO" id="GO:0046316">
    <property type="term" value="F:gluconokinase activity"/>
    <property type="evidence" value="ECO:0007669"/>
    <property type="project" value="UniProtKB-EC"/>
</dbReference>
<dbReference type="InterPro" id="IPR027417">
    <property type="entry name" value="P-loop_NTPase"/>
</dbReference>
<feature type="compositionally biased region" description="Acidic residues" evidence="11">
    <location>
        <begin position="13"/>
        <end position="22"/>
    </location>
</feature>
<evidence type="ECO:0000256" key="1">
    <source>
        <dbReference type="ARBA" id="ARBA00004761"/>
    </source>
</evidence>
<evidence type="ECO:0000256" key="11">
    <source>
        <dbReference type="SAM" id="MobiDB-lite"/>
    </source>
</evidence>
<dbReference type="PANTHER" id="PTHR43442:SF3">
    <property type="entry name" value="GLUCONOKINASE-RELATED"/>
    <property type="match status" value="1"/>
</dbReference>
<evidence type="ECO:0000256" key="2">
    <source>
        <dbReference type="ARBA" id="ARBA00008420"/>
    </source>
</evidence>
<dbReference type="Gene3D" id="3.40.50.300">
    <property type="entry name" value="P-loop containing nucleotide triphosphate hydrolases"/>
    <property type="match status" value="1"/>
</dbReference>
<proteinExistence type="inferred from homology"/>
<dbReference type="AlphaFoldDB" id="F5XPP1"/>
<comment type="pathway">
    <text evidence="1">Carbohydrate acid metabolism.</text>
</comment>
<evidence type="ECO:0000256" key="3">
    <source>
        <dbReference type="ARBA" id="ARBA00012054"/>
    </source>
</evidence>
<reference evidence="12 13" key="1">
    <citation type="submission" date="2011-05" db="EMBL/GenBank/DDBJ databases">
        <title>Whole genome sequence of Microlunatus phosphovorus NM-1.</title>
        <authorList>
            <person name="Hosoyama A."/>
            <person name="Sasaki K."/>
            <person name="Harada T."/>
            <person name="Igarashi R."/>
            <person name="Kawakoshi A."/>
            <person name="Sasagawa M."/>
            <person name="Fukada J."/>
            <person name="Nakamura S."/>
            <person name="Katano Y."/>
            <person name="Hanada S."/>
            <person name="Kamagata Y."/>
            <person name="Nakamura N."/>
            <person name="Yamazaki S."/>
            <person name="Fujita N."/>
        </authorList>
    </citation>
    <scope>NUCLEOTIDE SEQUENCE [LARGE SCALE GENOMIC DNA]</scope>
    <source>
        <strain evidence="13">ATCC 700054 / DSM 10555 / JCM 9379 / NBRC 101784 / NCIMB 13414 / VKM Ac-1990 / NM-1</strain>
    </source>
</reference>
<keyword evidence="6 10" id="KW-0418">Kinase</keyword>
<keyword evidence="13" id="KW-1185">Reference proteome</keyword>
<dbReference type="eggNOG" id="COG3265">
    <property type="taxonomic scope" value="Bacteria"/>
</dbReference>
<evidence type="ECO:0000256" key="9">
    <source>
        <dbReference type="ARBA" id="ARBA00048090"/>
    </source>
</evidence>
<evidence type="ECO:0000256" key="8">
    <source>
        <dbReference type="ARBA" id="ARBA00023064"/>
    </source>
</evidence>
<dbReference type="CDD" id="cd02021">
    <property type="entry name" value="GntK"/>
    <property type="match status" value="1"/>
</dbReference>
<dbReference type="HOGENOM" id="CLU_077168_4_1_11"/>
<dbReference type="FunFam" id="3.40.50.300:FF:000522">
    <property type="entry name" value="Gluconokinase"/>
    <property type="match status" value="1"/>
</dbReference>
<evidence type="ECO:0000256" key="10">
    <source>
        <dbReference type="RuleBase" id="RU363066"/>
    </source>
</evidence>
<dbReference type="GO" id="GO:0019521">
    <property type="term" value="P:D-gluconate metabolic process"/>
    <property type="evidence" value="ECO:0007669"/>
    <property type="project" value="UniProtKB-KW"/>
</dbReference>
<dbReference type="InterPro" id="IPR006001">
    <property type="entry name" value="Therm_gnt_kin"/>
</dbReference>
<accession>F5XPP1</accession>
<dbReference type="GO" id="GO:0005737">
    <property type="term" value="C:cytoplasm"/>
    <property type="evidence" value="ECO:0007669"/>
    <property type="project" value="TreeGrafter"/>
</dbReference>
<dbReference type="NCBIfam" id="TIGR01313">
    <property type="entry name" value="therm_gnt_kin"/>
    <property type="match status" value="1"/>
</dbReference>
<dbReference type="EMBL" id="AP012204">
    <property type="protein sequence ID" value="BAK34349.1"/>
    <property type="molecule type" value="Genomic_DNA"/>
</dbReference>
<comment type="similarity">
    <text evidence="2 10">Belongs to the gluconokinase GntK/GntV family.</text>
</comment>
<evidence type="ECO:0000313" key="13">
    <source>
        <dbReference type="Proteomes" id="UP000007947"/>
    </source>
</evidence>
<name>F5XPP1_MICPN</name>
<dbReference type="EC" id="2.7.1.12" evidence="3 10"/>
<comment type="catalytic activity">
    <reaction evidence="9 10">
        <text>D-gluconate + ATP = 6-phospho-D-gluconate + ADP + H(+)</text>
        <dbReference type="Rhea" id="RHEA:19433"/>
        <dbReference type="ChEBI" id="CHEBI:15378"/>
        <dbReference type="ChEBI" id="CHEBI:18391"/>
        <dbReference type="ChEBI" id="CHEBI:30616"/>
        <dbReference type="ChEBI" id="CHEBI:58759"/>
        <dbReference type="ChEBI" id="CHEBI:456216"/>
        <dbReference type="EC" id="2.7.1.12"/>
    </reaction>
</comment>
<dbReference type="GO" id="GO:0005524">
    <property type="term" value="F:ATP binding"/>
    <property type="evidence" value="ECO:0007669"/>
    <property type="project" value="UniProtKB-KW"/>
</dbReference>
<evidence type="ECO:0000256" key="5">
    <source>
        <dbReference type="ARBA" id="ARBA00022741"/>
    </source>
</evidence>
<evidence type="ECO:0000256" key="4">
    <source>
        <dbReference type="ARBA" id="ARBA00022679"/>
    </source>
</evidence>
<evidence type="ECO:0000256" key="7">
    <source>
        <dbReference type="ARBA" id="ARBA00022840"/>
    </source>
</evidence>
<dbReference type="KEGG" id="mph:MLP_13350"/>
<dbReference type="Pfam" id="PF13671">
    <property type="entry name" value="AAA_33"/>
    <property type="match status" value="1"/>
</dbReference>
<gene>
    <name evidence="12" type="primary">gntK</name>
    <name evidence="12" type="ordered locus">MLP_13350</name>
</gene>
<evidence type="ECO:0000256" key="6">
    <source>
        <dbReference type="ARBA" id="ARBA00022777"/>
    </source>
</evidence>
<dbReference type="SUPFAM" id="SSF52540">
    <property type="entry name" value="P-loop containing nucleoside triphosphate hydrolases"/>
    <property type="match status" value="1"/>
</dbReference>
<sequence>MVEQTHDEHTSQEDVEMTESDEATPPIVLVVMGVSGTGKSTVAGMLAGRLGWDLEEGDDLHPAANVAKMASGQPLTDEDRWPWLDKISAWIQVHVGSGTPGIVTCSSLRKAYRDKLRGPGVAFVHLHGSKEMIAERLNARLDHFMPSTLLDSQLATLEPLDPDEVGIVVPLGQKPKDEVKEIMRRLHLSQLPPPVLNEQGLIAE</sequence>
<keyword evidence="5 10" id="KW-0547">Nucleotide-binding</keyword>
<feature type="region of interest" description="Disordered" evidence="11">
    <location>
        <begin position="1"/>
        <end position="23"/>
    </location>
</feature>
<dbReference type="STRING" id="1032480.MLP_13350"/>
<keyword evidence="4 10" id="KW-0808">Transferase</keyword>
<protein>
    <recommendedName>
        <fullName evidence="3 10">Gluconokinase</fullName>
        <ecNumber evidence="3 10">2.7.1.12</ecNumber>
    </recommendedName>
</protein>
<evidence type="ECO:0000313" key="12">
    <source>
        <dbReference type="EMBL" id="BAK34349.1"/>
    </source>
</evidence>
<keyword evidence="7 10" id="KW-0067">ATP-binding</keyword>
<feature type="compositionally biased region" description="Basic and acidic residues" evidence="11">
    <location>
        <begin position="1"/>
        <end position="12"/>
    </location>
</feature>